<organism evidence="2">
    <name type="scientific">uncultured Thiotrichaceae bacterium</name>
    <dbReference type="NCBI Taxonomy" id="298394"/>
    <lineage>
        <taxon>Bacteria</taxon>
        <taxon>Pseudomonadati</taxon>
        <taxon>Pseudomonadota</taxon>
        <taxon>Gammaproteobacteria</taxon>
        <taxon>Thiotrichales</taxon>
        <taxon>Thiotrichaceae</taxon>
        <taxon>environmental samples</taxon>
    </lineage>
</organism>
<evidence type="ECO:0000313" key="2">
    <source>
        <dbReference type="EMBL" id="CAA6809085.1"/>
    </source>
</evidence>
<dbReference type="CDD" id="cd00093">
    <property type="entry name" value="HTH_XRE"/>
    <property type="match status" value="1"/>
</dbReference>
<name>A0A6S6T2J4_9GAMM</name>
<dbReference type="AlphaFoldDB" id="A0A6S6T2J4"/>
<protein>
    <recommendedName>
        <fullName evidence="1">HTH cro/C1-type domain-containing protein</fullName>
    </recommendedName>
</protein>
<accession>A0A6S6T2J4</accession>
<evidence type="ECO:0000259" key="1">
    <source>
        <dbReference type="PROSITE" id="PS50943"/>
    </source>
</evidence>
<dbReference type="Gene3D" id="1.10.260.40">
    <property type="entry name" value="lambda repressor-like DNA-binding domains"/>
    <property type="match status" value="1"/>
</dbReference>
<dbReference type="InterPro" id="IPR039554">
    <property type="entry name" value="HigA2-like_HTH"/>
</dbReference>
<dbReference type="InterPro" id="IPR001387">
    <property type="entry name" value="Cro/C1-type_HTH"/>
</dbReference>
<dbReference type="SUPFAM" id="SSF47413">
    <property type="entry name" value="lambda repressor-like DNA-binding domains"/>
    <property type="match status" value="1"/>
</dbReference>
<dbReference type="Pfam" id="PF13744">
    <property type="entry name" value="HTH_37"/>
    <property type="match status" value="1"/>
</dbReference>
<proteinExistence type="predicted"/>
<gene>
    <name evidence="2" type="ORF">HELGO_WM79204</name>
</gene>
<dbReference type="InterPro" id="IPR010982">
    <property type="entry name" value="Lambda_DNA-bd_dom_sf"/>
</dbReference>
<dbReference type="EMBL" id="CACVAT010000130">
    <property type="protein sequence ID" value="CAA6809085.1"/>
    <property type="molecule type" value="Genomic_DNA"/>
</dbReference>
<reference evidence="2" key="1">
    <citation type="submission" date="2020-01" db="EMBL/GenBank/DDBJ databases">
        <authorList>
            <person name="Meier V. D."/>
            <person name="Meier V D."/>
        </authorList>
    </citation>
    <scope>NUCLEOTIDE SEQUENCE</scope>
    <source>
        <strain evidence="2">HLG_WM_MAG_09</strain>
    </source>
</reference>
<feature type="domain" description="HTH cro/C1-type" evidence="1">
    <location>
        <begin position="34"/>
        <end position="88"/>
    </location>
</feature>
<dbReference type="PROSITE" id="PS50943">
    <property type="entry name" value="HTH_CROC1"/>
    <property type="match status" value="1"/>
</dbReference>
<sequence>MSTQQVFDSVWDALEDDPVECANMKLRSSLMRAVKDWFDSSNMTQTEAATKLKVSRSNLSSLLNGHIHLFTIDRLVNMLEAAGKHVELKVAA</sequence>
<dbReference type="GO" id="GO:0003677">
    <property type="term" value="F:DNA binding"/>
    <property type="evidence" value="ECO:0007669"/>
    <property type="project" value="InterPro"/>
</dbReference>